<dbReference type="GO" id="GO:0009251">
    <property type="term" value="P:glucan catabolic process"/>
    <property type="evidence" value="ECO:0007669"/>
    <property type="project" value="TreeGrafter"/>
</dbReference>
<comment type="caution">
    <text evidence="5">The sequence shown here is derived from an EMBL/GenBank/DDBJ whole genome shotgun (WGS) entry which is preliminary data.</text>
</comment>
<dbReference type="AlphaFoldDB" id="A0A4S4C8A9"/>
<keyword evidence="1 3" id="KW-0378">Hydrolase</keyword>
<dbReference type="PANTHER" id="PTHR31297:SF13">
    <property type="entry name" value="PUTATIVE-RELATED"/>
    <property type="match status" value="1"/>
</dbReference>
<sequence>MTTYMNDAHANDTRDFLQVSGEHFAVNGENVLLRGFGLGSWMNLEHFMIGLPGTDTMIKQAFSDVYGPERSGAFFHKFLLEFVDERDFAYLKSLGVNHIRIPFNYKYFIDDQNPETIKEEGFVYLDHVLSLCARFQIYGILDLHSVPGGQNPDWHCDTSSGLPLFWEFGALRDTVIRLWGHMAQRYRGNPWMGAYDIVNEPSLVKDAKVFNEFYRKVIAEIRRYDADHIIFIEGNAFTTDFSMLDPVDDPQVAYEFHFYPFVKEPAVLTEEMARPRRREIFKEAFDELLAVRGKYKRPVWCGELGLVWEPERIGFLTSIMEDMLELCETNDVSWALWTYKDAACMGIVYPCEETLWRQLTGRIREGWNQHEEQAKGEALVDYMAATYFKPISAEMRYPLQFRMRTIMQVVCVEQNLKPFLREVPWEDALKLPESFHWDQCATWGELEVLVKRCTGA</sequence>
<dbReference type="EMBL" id="SSOB01000002">
    <property type="protein sequence ID" value="THF84252.1"/>
    <property type="molecule type" value="Genomic_DNA"/>
</dbReference>
<evidence type="ECO:0000313" key="5">
    <source>
        <dbReference type="EMBL" id="THF84252.1"/>
    </source>
</evidence>
<evidence type="ECO:0000256" key="1">
    <source>
        <dbReference type="ARBA" id="ARBA00022801"/>
    </source>
</evidence>
<dbReference type="GO" id="GO:0009986">
    <property type="term" value="C:cell surface"/>
    <property type="evidence" value="ECO:0007669"/>
    <property type="project" value="TreeGrafter"/>
</dbReference>
<evidence type="ECO:0000313" key="6">
    <source>
        <dbReference type="Proteomes" id="UP000310636"/>
    </source>
</evidence>
<evidence type="ECO:0000259" key="4">
    <source>
        <dbReference type="Pfam" id="PF00150"/>
    </source>
</evidence>
<keyword evidence="2 3" id="KW-0326">Glycosidase</keyword>
<proteinExistence type="inferred from homology"/>
<dbReference type="GO" id="GO:0008422">
    <property type="term" value="F:beta-glucosidase activity"/>
    <property type="evidence" value="ECO:0007669"/>
    <property type="project" value="TreeGrafter"/>
</dbReference>
<organism evidence="5 6">
    <name type="scientific">Cohnella fermenti</name>
    <dbReference type="NCBI Taxonomy" id="2565925"/>
    <lineage>
        <taxon>Bacteria</taxon>
        <taxon>Bacillati</taxon>
        <taxon>Bacillota</taxon>
        <taxon>Bacilli</taxon>
        <taxon>Bacillales</taxon>
        <taxon>Paenibacillaceae</taxon>
        <taxon>Cohnella</taxon>
    </lineage>
</organism>
<dbReference type="RefSeq" id="WP_136368254.1">
    <property type="nucleotide sequence ID" value="NZ_SSOB01000002.1"/>
</dbReference>
<dbReference type="InterPro" id="IPR001547">
    <property type="entry name" value="Glyco_hydro_5"/>
</dbReference>
<dbReference type="Proteomes" id="UP000310636">
    <property type="component" value="Unassembled WGS sequence"/>
</dbReference>
<evidence type="ECO:0000256" key="2">
    <source>
        <dbReference type="ARBA" id="ARBA00023295"/>
    </source>
</evidence>
<dbReference type="InterPro" id="IPR050386">
    <property type="entry name" value="Glycosyl_hydrolase_5"/>
</dbReference>
<dbReference type="Pfam" id="PF00150">
    <property type="entry name" value="Cellulase"/>
    <property type="match status" value="1"/>
</dbReference>
<dbReference type="InterPro" id="IPR017853">
    <property type="entry name" value="GH"/>
</dbReference>
<dbReference type="PANTHER" id="PTHR31297">
    <property type="entry name" value="GLUCAN ENDO-1,6-BETA-GLUCOSIDASE B"/>
    <property type="match status" value="1"/>
</dbReference>
<dbReference type="GO" id="GO:0005576">
    <property type="term" value="C:extracellular region"/>
    <property type="evidence" value="ECO:0007669"/>
    <property type="project" value="TreeGrafter"/>
</dbReference>
<dbReference type="OrthoDB" id="9800475at2"/>
<feature type="domain" description="Glycoside hydrolase family 5" evidence="4">
    <location>
        <begin position="87"/>
        <end position="341"/>
    </location>
</feature>
<evidence type="ECO:0000256" key="3">
    <source>
        <dbReference type="RuleBase" id="RU361153"/>
    </source>
</evidence>
<keyword evidence="6" id="KW-1185">Reference proteome</keyword>
<dbReference type="SUPFAM" id="SSF51445">
    <property type="entry name" value="(Trans)glycosidases"/>
    <property type="match status" value="1"/>
</dbReference>
<comment type="similarity">
    <text evidence="3">Belongs to the glycosyl hydrolase 5 (cellulase A) family.</text>
</comment>
<name>A0A4S4C8A9_9BACL</name>
<gene>
    <name evidence="5" type="ORF">E6C55_02870</name>
</gene>
<accession>A0A4S4C8A9</accession>
<protein>
    <submittedName>
        <fullName evidence="5">Glycoside hydrolase family 5 protein</fullName>
    </submittedName>
</protein>
<dbReference type="Gene3D" id="3.20.20.80">
    <property type="entry name" value="Glycosidases"/>
    <property type="match status" value="1"/>
</dbReference>
<reference evidence="5 6" key="1">
    <citation type="submission" date="2019-04" db="EMBL/GenBank/DDBJ databases">
        <title>Cohnella sp. nov. isolated from preserved vegetables.</title>
        <authorList>
            <person name="Lin S.-Y."/>
            <person name="Hung M.-H."/>
            <person name="Young C.-C."/>
        </authorList>
    </citation>
    <scope>NUCLEOTIDE SEQUENCE [LARGE SCALE GENOMIC DNA]</scope>
    <source>
        <strain evidence="5 6">CC-MHH1044</strain>
    </source>
</reference>